<dbReference type="GO" id="GO:0008270">
    <property type="term" value="F:zinc ion binding"/>
    <property type="evidence" value="ECO:0007669"/>
    <property type="project" value="UniProtKB-UniRule"/>
</dbReference>
<dbReference type="FunFam" id="3.10.310.40:FF:000001">
    <property type="entry name" value="Alanine--tRNA ligase"/>
    <property type="match status" value="1"/>
</dbReference>
<keyword evidence="9 12" id="KW-0694">RNA-binding</keyword>
<keyword evidence="5 12" id="KW-0479">Metal-binding</keyword>
<dbReference type="SUPFAM" id="SSF55681">
    <property type="entry name" value="Class II aaRS and biotin synthetases"/>
    <property type="match status" value="1"/>
</dbReference>
<name>A0A897NEI6_9EURY</name>
<dbReference type="Gene3D" id="3.30.54.20">
    <property type="match status" value="1"/>
</dbReference>
<dbReference type="Pfam" id="PF02272">
    <property type="entry name" value="DHHA1"/>
    <property type="match status" value="1"/>
</dbReference>
<dbReference type="Pfam" id="PF07973">
    <property type="entry name" value="tRNA_SAD"/>
    <property type="match status" value="1"/>
</dbReference>
<evidence type="ECO:0000256" key="13">
    <source>
        <dbReference type="SAM" id="MobiDB-lite"/>
    </source>
</evidence>
<feature type="binding site" evidence="12">
    <location>
        <position position="721"/>
    </location>
    <ligand>
        <name>Zn(2+)</name>
        <dbReference type="ChEBI" id="CHEBI:29105"/>
    </ligand>
</feature>
<evidence type="ECO:0000256" key="8">
    <source>
        <dbReference type="ARBA" id="ARBA00022840"/>
    </source>
</evidence>
<dbReference type="GO" id="GO:0005524">
    <property type="term" value="F:ATP binding"/>
    <property type="evidence" value="ECO:0007669"/>
    <property type="project" value="UniProtKB-UniRule"/>
</dbReference>
<dbReference type="InterPro" id="IPR002318">
    <property type="entry name" value="Ala-tRNA-lgiase_IIc"/>
</dbReference>
<dbReference type="EC" id="6.1.1.7" evidence="12"/>
<dbReference type="InterPro" id="IPR022429">
    <property type="entry name" value="Ala-tRNA_lgiase_arc"/>
</dbReference>
<evidence type="ECO:0000256" key="4">
    <source>
        <dbReference type="ARBA" id="ARBA00022598"/>
    </source>
</evidence>
<keyword evidence="7 12" id="KW-0862">Zinc</keyword>
<feature type="binding site" evidence="12">
    <location>
        <position position="725"/>
    </location>
    <ligand>
        <name>Zn(2+)</name>
        <dbReference type="ChEBI" id="CHEBI:29105"/>
    </ligand>
</feature>
<dbReference type="RefSeq" id="WP_229125411.1">
    <property type="nucleotide sequence ID" value="NZ_CP064789.1"/>
</dbReference>
<dbReference type="Gene3D" id="2.40.30.130">
    <property type="match status" value="1"/>
</dbReference>
<accession>A0A897NEI6</accession>
<protein>
    <recommendedName>
        <fullName evidence="12">Alanine--tRNA ligase</fullName>
        <ecNumber evidence="12">6.1.1.7</ecNumber>
    </recommendedName>
    <alternativeName>
        <fullName evidence="12">Alanyl-tRNA synthetase</fullName>
        <shortName evidence="12">AlaRS</shortName>
    </alternativeName>
</protein>
<dbReference type="CDD" id="cd00673">
    <property type="entry name" value="AlaRS_core"/>
    <property type="match status" value="1"/>
</dbReference>
<evidence type="ECO:0000256" key="1">
    <source>
        <dbReference type="ARBA" id="ARBA00008226"/>
    </source>
</evidence>
<comment type="domain">
    <text evidence="12">Consists of three domains; the N-terminal catalytic domain, the editing domain and the C-terminal C-Ala domain. The editing domain removes incorrectly charged amino acids, while the C-Ala domain, along with tRNA(Ala), serves as a bridge to cooperatively bring together the editing and aminoacylation centers thus stimulating deacylation of misacylated tRNAs.</text>
</comment>
<dbReference type="GO" id="GO:0004813">
    <property type="term" value="F:alanine-tRNA ligase activity"/>
    <property type="evidence" value="ECO:0007669"/>
    <property type="project" value="UniProtKB-UniRule"/>
</dbReference>
<evidence type="ECO:0000256" key="7">
    <source>
        <dbReference type="ARBA" id="ARBA00022833"/>
    </source>
</evidence>
<organism evidence="15 16">
    <name type="scientific">Halapricum desulfuricans</name>
    <dbReference type="NCBI Taxonomy" id="2841257"/>
    <lineage>
        <taxon>Archaea</taxon>
        <taxon>Methanobacteriati</taxon>
        <taxon>Methanobacteriota</taxon>
        <taxon>Stenosarchaea group</taxon>
        <taxon>Halobacteria</taxon>
        <taxon>Halobacteriales</taxon>
        <taxon>Haloarculaceae</taxon>
        <taxon>Halapricum</taxon>
    </lineage>
</organism>
<dbReference type="Pfam" id="PF01411">
    <property type="entry name" value="tRNA-synt_2c"/>
    <property type="match status" value="1"/>
</dbReference>
<keyword evidence="11 12" id="KW-0030">Aminoacyl-tRNA synthetase</keyword>
<comment type="similarity">
    <text evidence="1 12">Belongs to the class-II aminoacyl-tRNA synthetase family.</text>
</comment>
<evidence type="ECO:0000259" key="14">
    <source>
        <dbReference type="PROSITE" id="PS50860"/>
    </source>
</evidence>
<dbReference type="FunFam" id="3.30.54.20:FF:000005">
    <property type="entry name" value="Alanine--tRNA ligase"/>
    <property type="match status" value="1"/>
</dbReference>
<dbReference type="HAMAP" id="MF_00036_A">
    <property type="entry name" value="Ala_tRNA_synth_A"/>
    <property type="match status" value="1"/>
</dbReference>
<dbReference type="GO" id="GO:0006419">
    <property type="term" value="P:alanyl-tRNA aminoacylation"/>
    <property type="evidence" value="ECO:0007669"/>
    <property type="project" value="UniProtKB-UniRule"/>
</dbReference>
<keyword evidence="6 12" id="KW-0547">Nucleotide-binding</keyword>
<dbReference type="InterPro" id="IPR018164">
    <property type="entry name" value="Ala-tRNA-synth_IIc_N"/>
</dbReference>
<feature type="region of interest" description="Disordered" evidence="13">
    <location>
        <begin position="888"/>
        <end position="908"/>
    </location>
</feature>
<evidence type="ECO:0000256" key="3">
    <source>
        <dbReference type="ARBA" id="ARBA00022555"/>
    </source>
</evidence>
<dbReference type="SUPFAM" id="SSF55186">
    <property type="entry name" value="ThrRS/AlaRS common domain"/>
    <property type="match status" value="1"/>
</dbReference>
<dbReference type="InterPro" id="IPR009000">
    <property type="entry name" value="Transl_B-barrel_sf"/>
</dbReference>
<dbReference type="InterPro" id="IPR050058">
    <property type="entry name" value="Ala-tRNA_ligase"/>
</dbReference>
<dbReference type="AlphaFoldDB" id="A0A897NEI6"/>
<dbReference type="Proteomes" id="UP000663305">
    <property type="component" value="Chromosome"/>
</dbReference>
<dbReference type="FunFam" id="3.30.980.10:FF:000004">
    <property type="entry name" value="Alanine--tRNA ligase, cytoplasmic"/>
    <property type="match status" value="1"/>
</dbReference>
<keyword evidence="8 12" id="KW-0067">ATP-binding</keyword>
<sequence>MSDLTEEYRLDYFDEHGFHRKECSECGDHFWTLDADRETCGEPPCDEYSFIDDPGFEETLKLDEMREAFLSYFEDRDHTRIDPYPVAANRWRDDVLLTQASIYDFQPLVTNGTTPPPANPLCISQPCIRMQDIDNVGKTGRHTMAFEMMAHHAFNAKADVEAEYAYEGEVYWKEDTVRYCMELFEELGADPAEVTLIEDPWVGGGNAGPAFEVIYKGAELATLVFMQFEQDPDGDYEMKDGNTYSEMDTYIVDTGYGLERWTWVSQGTATVYEAIYPEMIDFLTDNAGLEYTDEARAIVHDAARLSGNLDIDDVDDVEAARGEIADRLGVEVERLRELVEPLETIYAIADHSRTLAYMLGDGIVPSNVGTGYLARMVLRRTKRLVDTVGVDAPLDELVDMQAERLGYTNRDTIRDIVRTEVEKYRETLDRGGRRVRQLAEEYADSGEPIPEDELIELYDSHGIQPDMVEEIADERGVAVETPDDFYALVADRHEEGDEAADGEEAVPYADRLAELPETDRLYYEDQQRTDFEAMVLEVFDSEDGDYDVVLDQTMFYPEGGGQPPDHGTLSTDDTTAEVLDTQIYDGVIVHTATDDPGKGEFVRGQIDATRRRRLMRHHTATHVVIHSARQVLGEHVRQAGAQKGTDSARIDIRHYESITREQVREIEHRANELVMENVPVTQNWPDRHEAEDEHGFDLYQGGIPPGEQIRIIQVGDDVQACGGTHVARSGDIGAIKVLNTERIQDGVIRITFAAGDAAIDATQRTEDALYDAADVLDVSPEDVPETAERFFEEWKARGKEIEDLKEQLAEARAGGGADADEIEVAGTTAVVQRIDADMDELRAQANAIVEQGQIAVLGSGADGATFVVGVPDGVEVDAGEVVGELARRVGGGGGGPPDFAQGGGPDAEKLDDALAAAPDILRAVTASED</sequence>
<keyword evidence="3 12" id="KW-0820">tRNA-binding</keyword>
<dbReference type="PRINTS" id="PR00980">
    <property type="entry name" value="TRNASYNTHALA"/>
</dbReference>
<comment type="function">
    <text evidence="12">Catalyzes the attachment of alanine to tRNA(Ala) in a two-step reaction: alanine is first activated by ATP to form Ala-AMP and then transferred to the acceptor end of tRNA(Ala). Also edits incorrectly charged Ser-tRNA(Ala) and Gly-tRNA(Ala) via its editing domain.</text>
</comment>
<dbReference type="Gene3D" id="6.10.250.550">
    <property type="match status" value="1"/>
</dbReference>
<dbReference type="SUPFAM" id="SSF101353">
    <property type="entry name" value="Putative anticodon-binding domain of alanyl-tRNA synthetase (AlaRS)"/>
    <property type="match status" value="1"/>
</dbReference>
<evidence type="ECO:0000256" key="10">
    <source>
        <dbReference type="ARBA" id="ARBA00022917"/>
    </source>
</evidence>
<dbReference type="InterPro" id="IPR018163">
    <property type="entry name" value="Thr/Ala-tRNA-synth_IIc_edit"/>
</dbReference>
<comment type="cofactor">
    <cofactor evidence="12">
        <name>Zn(2+)</name>
        <dbReference type="ChEBI" id="CHEBI:29105"/>
    </cofactor>
    <text evidence="12">Binds 1 zinc ion per subunit.</text>
</comment>
<evidence type="ECO:0000256" key="2">
    <source>
        <dbReference type="ARBA" id="ARBA00022490"/>
    </source>
</evidence>
<dbReference type="NCBIfam" id="TIGR00344">
    <property type="entry name" value="alaS"/>
    <property type="match status" value="1"/>
</dbReference>
<keyword evidence="10 12" id="KW-0648">Protein biosynthesis</keyword>
<keyword evidence="4 12" id="KW-0436">Ligase</keyword>
<evidence type="ECO:0000313" key="15">
    <source>
        <dbReference type="EMBL" id="QSG10844.1"/>
    </source>
</evidence>
<dbReference type="NCBIfam" id="TIGR03683">
    <property type="entry name" value="A-tRNA_syn_arch"/>
    <property type="match status" value="1"/>
</dbReference>
<dbReference type="GO" id="GO:0000049">
    <property type="term" value="F:tRNA binding"/>
    <property type="evidence" value="ECO:0007669"/>
    <property type="project" value="UniProtKB-KW"/>
</dbReference>
<dbReference type="InterPro" id="IPR018162">
    <property type="entry name" value="Ala-tRNA-ligase_IIc_anticod-bd"/>
</dbReference>
<dbReference type="Gene3D" id="3.10.310.40">
    <property type="match status" value="1"/>
</dbReference>
<comment type="catalytic activity">
    <reaction evidence="12">
        <text>tRNA(Ala) + L-alanine + ATP = L-alanyl-tRNA(Ala) + AMP + diphosphate</text>
        <dbReference type="Rhea" id="RHEA:12540"/>
        <dbReference type="Rhea" id="RHEA-COMP:9657"/>
        <dbReference type="Rhea" id="RHEA-COMP:9923"/>
        <dbReference type="ChEBI" id="CHEBI:30616"/>
        <dbReference type="ChEBI" id="CHEBI:33019"/>
        <dbReference type="ChEBI" id="CHEBI:57972"/>
        <dbReference type="ChEBI" id="CHEBI:78442"/>
        <dbReference type="ChEBI" id="CHEBI:78497"/>
        <dbReference type="ChEBI" id="CHEBI:456215"/>
        <dbReference type="EC" id="6.1.1.7"/>
    </reaction>
</comment>
<evidence type="ECO:0000313" key="16">
    <source>
        <dbReference type="Proteomes" id="UP000663305"/>
    </source>
</evidence>
<evidence type="ECO:0000256" key="12">
    <source>
        <dbReference type="HAMAP-Rule" id="MF_00036"/>
    </source>
</evidence>
<dbReference type="GO" id="GO:0005737">
    <property type="term" value="C:cytoplasm"/>
    <property type="evidence" value="ECO:0007669"/>
    <property type="project" value="UniProtKB-SubCell"/>
</dbReference>
<feature type="binding site" evidence="12">
    <location>
        <position position="622"/>
    </location>
    <ligand>
        <name>Zn(2+)</name>
        <dbReference type="ChEBI" id="CHEBI:29105"/>
    </ligand>
</feature>
<gene>
    <name evidence="12 15" type="primary">alaS</name>
    <name evidence="15" type="ORF">HSBGL_0407</name>
</gene>
<dbReference type="InterPro" id="IPR018165">
    <property type="entry name" value="Ala-tRNA-synth_IIc_core"/>
</dbReference>
<dbReference type="Gene3D" id="3.30.930.10">
    <property type="entry name" value="Bira Bifunctional Protein, Domain 2"/>
    <property type="match status" value="1"/>
</dbReference>
<evidence type="ECO:0000256" key="5">
    <source>
        <dbReference type="ARBA" id="ARBA00022723"/>
    </source>
</evidence>
<dbReference type="PANTHER" id="PTHR11777">
    <property type="entry name" value="ALANYL-TRNA SYNTHETASE"/>
    <property type="match status" value="1"/>
</dbReference>
<dbReference type="EMBL" id="CP064789">
    <property type="protein sequence ID" value="QSG10844.1"/>
    <property type="molecule type" value="Genomic_DNA"/>
</dbReference>
<proteinExistence type="inferred from homology"/>
<feature type="domain" description="Alanyl-transfer RNA synthetases family profile" evidence="14">
    <location>
        <begin position="60"/>
        <end position="764"/>
    </location>
</feature>
<dbReference type="SUPFAM" id="SSF50447">
    <property type="entry name" value="Translation proteins"/>
    <property type="match status" value="1"/>
</dbReference>
<dbReference type="InterPro" id="IPR045864">
    <property type="entry name" value="aa-tRNA-synth_II/BPL/LPL"/>
</dbReference>
<dbReference type="FunFam" id="3.30.930.10:FF:000056">
    <property type="entry name" value="Alanine--tRNA ligase"/>
    <property type="match status" value="1"/>
</dbReference>
<reference evidence="15" key="1">
    <citation type="submission" date="2020-11" db="EMBL/GenBank/DDBJ databases">
        <title>Carbohydrate-dependent, anaerobic sulfur respiration: A novel catabolism in halophilic archaea.</title>
        <authorList>
            <person name="Sorokin D.Y."/>
            <person name="Messina E."/>
            <person name="Smedile F."/>
            <person name="La Cono V."/>
            <person name="Hallsworth J.E."/>
            <person name="Yakimov M.M."/>
        </authorList>
    </citation>
    <scope>NUCLEOTIDE SEQUENCE</scope>
    <source>
        <strain evidence="15">HSR-Bgl</strain>
    </source>
</reference>
<dbReference type="SMART" id="SM00863">
    <property type="entry name" value="tRNA_SAD"/>
    <property type="match status" value="1"/>
</dbReference>
<keyword evidence="2 12" id="KW-0963">Cytoplasm</keyword>
<evidence type="ECO:0000256" key="9">
    <source>
        <dbReference type="ARBA" id="ARBA00022884"/>
    </source>
</evidence>
<comment type="subcellular location">
    <subcellularLocation>
        <location evidence="12">Cytoplasm</location>
    </subcellularLocation>
</comment>
<dbReference type="PANTHER" id="PTHR11777:SF9">
    <property type="entry name" value="ALANINE--TRNA LIGASE, CYTOPLASMIC"/>
    <property type="match status" value="1"/>
</dbReference>
<dbReference type="InterPro" id="IPR012947">
    <property type="entry name" value="tRNA_SAD"/>
</dbReference>
<dbReference type="PROSITE" id="PS50860">
    <property type="entry name" value="AA_TRNA_LIGASE_II_ALA"/>
    <property type="match status" value="1"/>
</dbReference>
<dbReference type="Gene3D" id="3.30.980.10">
    <property type="entry name" value="Threonyl-trna Synthetase, Chain A, domain 2"/>
    <property type="match status" value="1"/>
</dbReference>
<dbReference type="GO" id="GO:0002161">
    <property type="term" value="F:aminoacyl-tRNA deacylase activity"/>
    <property type="evidence" value="ECO:0007669"/>
    <property type="project" value="UniProtKB-ARBA"/>
</dbReference>
<dbReference type="GeneID" id="68859938"/>
<evidence type="ECO:0000256" key="6">
    <source>
        <dbReference type="ARBA" id="ARBA00022741"/>
    </source>
</evidence>
<feature type="compositionally biased region" description="Gly residues" evidence="13">
    <location>
        <begin position="889"/>
        <end position="905"/>
    </location>
</feature>
<evidence type="ECO:0000256" key="11">
    <source>
        <dbReference type="ARBA" id="ARBA00023146"/>
    </source>
</evidence>
<feature type="binding site" evidence="12">
    <location>
        <position position="618"/>
    </location>
    <ligand>
        <name>Zn(2+)</name>
        <dbReference type="ChEBI" id="CHEBI:29105"/>
    </ligand>
</feature>
<dbReference type="InterPro" id="IPR003156">
    <property type="entry name" value="DHHA1_dom"/>
</dbReference>